<dbReference type="EMBL" id="JBEPME010000005">
    <property type="protein sequence ID" value="MET3658534.1"/>
    <property type="molecule type" value="Genomic_DNA"/>
</dbReference>
<sequence>MSLLPDNKPELLDAYLDDETTAEAEPAFTYRINFGSSRLGGMVDGKDALKQFVVKAILTCRARHRIYTDGYGCEIEDLIGSDVTEAFIQAEIPRMVREALIYDDRIDDVTNIQVTRKADAIYIIAMVESIYGDFTQEVTL</sequence>
<comment type="caution">
    <text evidence="1">The sequence shown here is derived from an EMBL/GenBank/DDBJ whole genome shotgun (WGS) entry which is preliminary data.</text>
</comment>
<accession>A0ABV2KEL1</accession>
<proteinExistence type="predicted"/>
<evidence type="ECO:0000313" key="2">
    <source>
        <dbReference type="Proteomes" id="UP001549104"/>
    </source>
</evidence>
<keyword evidence="2" id="KW-1185">Reference proteome</keyword>
<dbReference type="Gene3D" id="3.10.450.40">
    <property type="match status" value="1"/>
</dbReference>
<protein>
    <submittedName>
        <fullName evidence="1">Phage baseplate assembly protein W</fullName>
    </submittedName>
</protein>
<dbReference type="RefSeq" id="WP_354314198.1">
    <property type="nucleotide sequence ID" value="NZ_JBEPME010000005.1"/>
</dbReference>
<dbReference type="Pfam" id="PF10934">
    <property type="entry name" value="Sheath_initiator"/>
    <property type="match status" value="1"/>
</dbReference>
<dbReference type="InterPro" id="IPR020288">
    <property type="entry name" value="Sheath_initiator"/>
</dbReference>
<organism evidence="1 2">
    <name type="scientific">Sporosarcina psychrophila</name>
    <name type="common">Bacillus psychrophilus</name>
    <dbReference type="NCBI Taxonomy" id="1476"/>
    <lineage>
        <taxon>Bacteria</taxon>
        <taxon>Bacillati</taxon>
        <taxon>Bacillota</taxon>
        <taxon>Bacilli</taxon>
        <taxon>Bacillales</taxon>
        <taxon>Caryophanaceae</taxon>
        <taxon>Sporosarcina</taxon>
    </lineage>
</organism>
<gene>
    <name evidence="1" type="ORF">ABIC55_003651</name>
</gene>
<name>A0ABV2KEL1_SPOPS</name>
<reference evidence="1 2" key="1">
    <citation type="submission" date="2024-06" db="EMBL/GenBank/DDBJ databases">
        <title>Sorghum-associated microbial communities from plants grown in Nebraska, USA.</title>
        <authorList>
            <person name="Schachtman D."/>
        </authorList>
    </citation>
    <scope>NUCLEOTIDE SEQUENCE [LARGE SCALE GENOMIC DNA]</scope>
    <source>
        <strain evidence="1 2">1288</strain>
    </source>
</reference>
<dbReference type="Proteomes" id="UP001549104">
    <property type="component" value="Unassembled WGS sequence"/>
</dbReference>
<evidence type="ECO:0000313" key="1">
    <source>
        <dbReference type="EMBL" id="MET3658534.1"/>
    </source>
</evidence>
<dbReference type="SUPFAM" id="SSF160719">
    <property type="entry name" value="gpW/gp25-like"/>
    <property type="match status" value="1"/>
</dbReference>